<feature type="domain" description="Plastocyanin-like" evidence="2">
    <location>
        <begin position="2"/>
        <end position="31"/>
    </location>
</feature>
<sequence>FRTPWSDGTASISQCAIKPGETLVYRFKVDKVLRLRLEFGCCLCMECSNSGQSKAAFVTFRDPKALEIALVLPSFGPNESGSIGSLVQPCLFPKLYMNHFRLEHISTMDTMGCKGQQACMDLRWW</sequence>
<dbReference type="InterPro" id="IPR008972">
    <property type="entry name" value="Cupredoxin"/>
</dbReference>
<dbReference type="EMBL" id="CAUOFW020006038">
    <property type="protein sequence ID" value="CAK9172662.1"/>
    <property type="molecule type" value="Genomic_DNA"/>
</dbReference>
<comment type="similarity">
    <text evidence="1">Belongs to the multicopper oxidase family.</text>
</comment>
<keyword evidence="4" id="KW-1185">Reference proteome</keyword>
<accession>A0ABC8TX79</accession>
<proteinExistence type="inferred from homology"/>
<feature type="non-terminal residue" evidence="3">
    <location>
        <position position="1"/>
    </location>
</feature>
<organism evidence="3 4">
    <name type="scientific">Ilex paraguariensis</name>
    <name type="common">yerba mate</name>
    <dbReference type="NCBI Taxonomy" id="185542"/>
    <lineage>
        <taxon>Eukaryota</taxon>
        <taxon>Viridiplantae</taxon>
        <taxon>Streptophyta</taxon>
        <taxon>Embryophyta</taxon>
        <taxon>Tracheophyta</taxon>
        <taxon>Spermatophyta</taxon>
        <taxon>Magnoliopsida</taxon>
        <taxon>eudicotyledons</taxon>
        <taxon>Gunneridae</taxon>
        <taxon>Pentapetalae</taxon>
        <taxon>asterids</taxon>
        <taxon>campanulids</taxon>
        <taxon>Aquifoliales</taxon>
        <taxon>Aquifoliaceae</taxon>
        <taxon>Ilex</taxon>
    </lineage>
</organism>
<protein>
    <recommendedName>
        <fullName evidence="2">Plastocyanin-like domain-containing protein</fullName>
    </recommendedName>
</protein>
<dbReference type="Proteomes" id="UP001642360">
    <property type="component" value="Unassembled WGS sequence"/>
</dbReference>
<comment type="caution">
    <text evidence="3">The sequence shown here is derived from an EMBL/GenBank/DDBJ whole genome shotgun (WGS) entry which is preliminary data.</text>
</comment>
<dbReference type="SUPFAM" id="SSF49503">
    <property type="entry name" value="Cupredoxins"/>
    <property type="match status" value="1"/>
</dbReference>
<evidence type="ECO:0000313" key="3">
    <source>
        <dbReference type="EMBL" id="CAK9172662.1"/>
    </source>
</evidence>
<dbReference type="Gene3D" id="2.60.40.420">
    <property type="entry name" value="Cupredoxins - blue copper proteins"/>
    <property type="match status" value="1"/>
</dbReference>
<dbReference type="Pfam" id="PF07732">
    <property type="entry name" value="Cu-oxidase_3"/>
    <property type="match status" value="1"/>
</dbReference>
<dbReference type="AlphaFoldDB" id="A0ABC8TX79"/>
<gene>
    <name evidence="3" type="ORF">ILEXP_LOCUS42326</name>
</gene>
<evidence type="ECO:0000256" key="1">
    <source>
        <dbReference type="ARBA" id="ARBA00010609"/>
    </source>
</evidence>
<feature type="non-terminal residue" evidence="3">
    <location>
        <position position="125"/>
    </location>
</feature>
<evidence type="ECO:0000313" key="4">
    <source>
        <dbReference type="Proteomes" id="UP001642360"/>
    </source>
</evidence>
<evidence type="ECO:0000259" key="2">
    <source>
        <dbReference type="Pfam" id="PF07732"/>
    </source>
</evidence>
<name>A0ABC8TX79_9AQUA</name>
<dbReference type="InterPro" id="IPR011707">
    <property type="entry name" value="Cu-oxidase-like_N"/>
</dbReference>
<reference evidence="3 4" key="1">
    <citation type="submission" date="2024-02" db="EMBL/GenBank/DDBJ databases">
        <authorList>
            <person name="Vignale AGUSTIN F."/>
            <person name="Sosa J E."/>
            <person name="Modenutti C."/>
        </authorList>
    </citation>
    <scope>NUCLEOTIDE SEQUENCE [LARGE SCALE GENOMIC DNA]</scope>
</reference>